<dbReference type="Proteomes" id="UP000179034">
    <property type="component" value="Unassembled WGS sequence"/>
</dbReference>
<sequence>MSPAISSLRKLGPGWYVAALKELRPDFIVEYTRSLEENVAEGSGTQLFMSPEERRWFNEHYRIVRRFESSGQYPNIDEKEKRYTLLKSIRSRYE</sequence>
<name>A0A1F5YAL4_9BACT</name>
<reference evidence="1 2" key="1">
    <citation type="journal article" date="2016" name="Nat. Commun.">
        <title>Thousands of microbial genomes shed light on interconnected biogeochemical processes in an aquifer system.</title>
        <authorList>
            <person name="Anantharaman K."/>
            <person name="Brown C.T."/>
            <person name="Hug L.A."/>
            <person name="Sharon I."/>
            <person name="Castelle C.J."/>
            <person name="Probst A.J."/>
            <person name="Thomas B.C."/>
            <person name="Singh A."/>
            <person name="Wilkins M.J."/>
            <person name="Karaoz U."/>
            <person name="Brodie E.L."/>
            <person name="Williams K.H."/>
            <person name="Hubbard S.S."/>
            <person name="Banfield J.F."/>
        </authorList>
    </citation>
    <scope>NUCLEOTIDE SEQUENCE [LARGE SCALE GENOMIC DNA]</scope>
</reference>
<organism evidence="1 2">
    <name type="scientific">Candidatus Glassbacteria bacterium RBG_16_58_8</name>
    <dbReference type="NCBI Taxonomy" id="1817866"/>
    <lineage>
        <taxon>Bacteria</taxon>
        <taxon>Candidatus Glassiibacteriota</taxon>
    </lineage>
</organism>
<proteinExistence type="predicted"/>
<protein>
    <submittedName>
        <fullName evidence="1">Uncharacterized protein</fullName>
    </submittedName>
</protein>
<evidence type="ECO:0000313" key="1">
    <source>
        <dbReference type="EMBL" id="OGF97247.1"/>
    </source>
</evidence>
<evidence type="ECO:0000313" key="2">
    <source>
        <dbReference type="Proteomes" id="UP000179034"/>
    </source>
</evidence>
<comment type="caution">
    <text evidence="1">The sequence shown here is derived from an EMBL/GenBank/DDBJ whole genome shotgun (WGS) entry which is preliminary data.</text>
</comment>
<gene>
    <name evidence="1" type="ORF">A2Z06_01535</name>
</gene>
<accession>A0A1F5YAL4</accession>
<dbReference type="AlphaFoldDB" id="A0A1F5YAL4"/>
<dbReference type="EMBL" id="MFIW01000090">
    <property type="protein sequence ID" value="OGF97247.1"/>
    <property type="molecule type" value="Genomic_DNA"/>
</dbReference>